<evidence type="ECO:0000313" key="4">
    <source>
        <dbReference type="Proteomes" id="UP000670475"/>
    </source>
</evidence>
<feature type="compositionally biased region" description="Polar residues" evidence="1">
    <location>
        <begin position="275"/>
        <end position="289"/>
    </location>
</feature>
<evidence type="ECO:0000256" key="1">
    <source>
        <dbReference type="SAM" id="MobiDB-lite"/>
    </source>
</evidence>
<dbReference type="EMBL" id="JAGIQL010000098">
    <property type="protein sequence ID" value="MBP0460059.1"/>
    <property type="molecule type" value="Genomic_DNA"/>
</dbReference>
<evidence type="ECO:0000313" key="3">
    <source>
        <dbReference type="EMBL" id="MBP0460059.1"/>
    </source>
</evidence>
<organism evidence="3 4">
    <name type="scientific">Streptomyces montanisoli</name>
    <dbReference type="NCBI Taxonomy" id="2798581"/>
    <lineage>
        <taxon>Bacteria</taxon>
        <taxon>Bacillati</taxon>
        <taxon>Actinomycetota</taxon>
        <taxon>Actinomycetes</taxon>
        <taxon>Kitasatosporales</taxon>
        <taxon>Streptomycetaceae</taxon>
        <taxon>Streptomyces</taxon>
    </lineage>
</organism>
<name>A0A940RZR1_9ACTN</name>
<dbReference type="RefSeq" id="WP_209342368.1">
    <property type="nucleotide sequence ID" value="NZ_JAGIQL010000098.1"/>
</dbReference>
<protein>
    <submittedName>
        <fullName evidence="3">TrmB family transcriptional regulator</fullName>
    </submittedName>
</protein>
<dbReference type="InterPro" id="IPR036390">
    <property type="entry name" value="WH_DNA-bd_sf"/>
</dbReference>
<dbReference type="SUPFAM" id="SSF46785">
    <property type="entry name" value="Winged helix' DNA-binding domain"/>
    <property type="match status" value="1"/>
</dbReference>
<proteinExistence type="predicted"/>
<feature type="domain" description="Transcription regulator TrmB N-terminal" evidence="2">
    <location>
        <begin position="13"/>
        <end position="78"/>
    </location>
</feature>
<dbReference type="InterPro" id="IPR051797">
    <property type="entry name" value="TrmB-like"/>
</dbReference>
<gene>
    <name evidence="3" type="ORF">JFN87_21540</name>
</gene>
<dbReference type="Pfam" id="PF01978">
    <property type="entry name" value="TrmB"/>
    <property type="match status" value="1"/>
</dbReference>
<dbReference type="AlphaFoldDB" id="A0A940RZR1"/>
<dbReference type="Gene3D" id="1.10.10.10">
    <property type="entry name" value="Winged helix-like DNA-binding domain superfamily/Winged helix DNA-binding domain"/>
    <property type="match status" value="1"/>
</dbReference>
<accession>A0A940RZR1</accession>
<sequence length="289" mass="31259">MKLGDEAVGDLVALGLARYEARVYLALIGRDSYTAAEAAREAGVPRQRVYDVLDALVRRQLATVRPGKVTNYSAVPPELALARLMSHQRAALERLDRASEGLVSMLQPVWTEGRMNTDPLDYIAILRDPNAIALRFADVQQHAHRELLTFCKPPFIDPSGNADGVKAVRRLSRTGGAAKAIYLNDSLADPGTVEHIERFAEAGEQARFADELPLKLVIADSALVLCDMPDPVAGKESTTTLFIEHPALAGCLRLAFLTTWEAAAERPGADGGARATTQPSQPGRTRPVS</sequence>
<dbReference type="PANTHER" id="PTHR34293">
    <property type="entry name" value="HTH-TYPE TRANSCRIPTIONAL REGULATOR TRMBL2"/>
    <property type="match status" value="1"/>
</dbReference>
<reference evidence="3" key="1">
    <citation type="submission" date="2021-03" db="EMBL/GenBank/DDBJ databases">
        <title>Whole genome sequence of Streptomyces bomunensis MMS17-BM035.</title>
        <authorList>
            <person name="Lee J.H."/>
        </authorList>
    </citation>
    <scope>NUCLEOTIDE SEQUENCE</scope>
    <source>
        <strain evidence="3">MMS17-BM035</strain>
    </source>
</reference>
<evidence type="ECO:0000259" key="2">
    <source>
        <dbReference type="Pfam" id="PF01978"/>
    </source>
</evidence>
<comment type="caution">
    <text evidence="3">The sequence shown here is derived from an EMBL/GenBank/DDBJ whole genome shotgun (WGS) entry which is preliminary data.</text>
</comment>
<dbReference type="InterPro" id="IPR002831">
    <property type="entry name" value="Tscrpt_reg_TrmB_N"/>
</dbReference>
<dbReference type="PANTHER" id="PTHR34293:SF1">
    <property type="entry name" value="HTH-TYPE TRANSCRIPTIONAL REGULATOR TRMBL2"/>
    <property type="match status" value="1"/>
</dbReference>
<feature type="region of interest" description="Disordered" evidence="1">
    <location>
        <begin position="265"/>
        <end position="289"/>
    </location>
</feature>
<keyword evidence="4" id="KW-1185">Reference proteome</keyword>
<dbReference type="Proteomes" id="UP000670475">
    <property type="component" value="Unassembled WGS sequence"/>
</dbReference>
<dbReference type="InterPro" id="IPR036388">
    <property type="entry name" value="WH-like_DNA-bd_sf"/>
</dbReference>